<dbReference type="eggNOG" id="COG0317">
    <property type="taxonomic scope" value="Bacteria"/>
</dbReference>
<dbReference type="STRING" id="349521.HCH_02572"/>
<dbReference type="AlphaFoldDB" id="Q2SJ02"/>
<dbReference type="InterPro" id="IPR052194">
    <property type="entry name" value="MESH1"/>
</dbReference>
<organism evidence="2 3">
    <name type="scientific">Hahella chejuensis (strain KCTC 2396)</name>
    <dbReference type="NCBI Taxonomy" id="349521"/>
    <lineage>
        <taxon>Bacteria</taxon>
        <taxon>Pseudomonadati</taxon>
        <taxon>Pseudomonadota</taxon>
        <taxon>Gammaproteobacteria</taxon>
        <taxon>Oceanospirillales</taxon>
        <taxon>Hahellaceae</taxon>
        <taxon>Hahella</taxon>
    </lineage>
</organism>
<keyword evidence="2" id="KW-0378">Hydrolase</keyword>
<sequence>MLVERAKLFASAAHAAIGQRRRYTDEPYIVHPTEVAAMVASVTDDEEMIAAAYLHDVVEDTQVTHAMILEFFGPSVAQLVEEVTDISRPQDGNRRTRKEIDRQHLAKASPRAKTIKLADLISNSTNIIQHDRWFAKDYMREKKLLLEVLSEGDCSLYQRAQNITNEYYAEREVYRLLRNGEQGIS</sequence>
<gene>
    <name evidence="2" type="ordered locus">HCH_02572</name>
</gene>
<reference evidence="2 3" key="1">
    <citation type="journal article" date="2005" name="Nucleic Acids Res.">
        <title>Genomic blueprint of Hahella chejuensis, a marine microbe producing an algicidal agent.</title>
        <authorList>
            <person name="Jeong H."/>
            <person name="Yim J.H."/>
            <person name="Lee C."/>
            <person name="Choi S.-H."/>
            <person name="Park Y.K."/>
            <person name="Yoon S.H."/>
            <person name="Hur C.-G."/>
            <person name="Kang H.-Y."/>
            <person name="Kim D."/>
            <person name="Lee H.H."/>
            <person name="Park K.H."/>
            <person name="Park S.-H."/>
            <person name="Park H.-S."/>
            <person name="Lee H.K."/>
            <person name="Oh T.K."/>
            <person name="Kim J.F."/>
        </authorList>
    </citation>
    <scope>NUCLEOTIDE SEQUENCE [LARGE SCALE GENOMIC DNA]</scope>
    <source>
        <strain evidence="2 3">KCTC 2396</strain>
    </source>
</reference>
<dbReference type="Pfam" id="PF13328">
    <property type="entry name" value="HD_4"/>
    <property type="match status" value="1"/>
</dbReference>
<dbReference type="InterPro" id="IPR006674">
    <property type="entry name" value="HD_domain"/>
</dbReference>
<dbReference type="KEGG" id="hch:HCH_02572"/>
<evidence type="ECO:0000259" key="1">
    <source>
        <dbReference type="PROSITE" id="PS51831"/>
    </source>
</evidence>
<accession>Q2SJ02</accession>
<dbReference type="OrthoDB" id="9802385at2"/>
<dbReference type="PANTHER" id="PTHR46246:SF1">
    <property type="entry name" value="GUANOSINE-3',5'-BIS(DIPHOSPHATE) 3'-PYROPHOSPHOHYDROLASE MESH1"/>
    <property type="match status" value="1"/>
</dbReference>
<evidence type="ECO:0000313" key="3">
    <source>
        <dbReference type="Proteomes" id="UP000000238"/>
    </source>
</evidence>
<dbReference type="Proteomes" id="UP000000238">
    <property type="component" value="Chromosome"/>
</dbReference>
<dbReference type="SMART" id="SM00471">
    <property type="entry name" value="HDc"/>
    <property type="match status" value="1"/>
</dbReference>
<dbReference type="PROSITE" id="PS51831">
    <property type="entry name" value="HD"/>
    <property type="match status" value="1"/>
</dbReference>
<dbReference type="CDD" id="cd00077">
    <property type="entry name" value="HDc"/>
    <property type="match status" value="1"/>
</dbReference>
<keyword evidence="3" id="KW-1185">Reference proteome</keyword>
<dbReference type="InterPro" id="IPR003607">
    <property type="entry name" value="HD/PDEase_dom"/>
</dbReference>
<protein>
    <submittedName>
        <fullName evidence="2">Guanosine polyphosphate pyrophosphohydrolase/synthetases</fullName>
    </submittedName>
</protein>
<dbReference type="SUPFAM" id="SSF109604">
    <property type="entry name" value="HD-domain/PDEase-like"/>
    <property type="match status" value="1"/>
</dbReference>
<feature type="domain" description="HD" evidence="1">
    <location>
        <begin position="28"/>
        <end position="124"/>
    </location>
</feature>
<dbReference type="EMBL" id="CP000155">
    <property type="protein sequence ID" value="ABC29372.1"/>
    <property type="molecule type" value="Genomic_DNA"/>
</dbReference>
<proteinExistence type="predicted"/>
<dbReference type="GO" id="GO:0008893">
    <property type="term" value="F:guanosine-3',5'-bis(diphosphate) 3'-diphosphatase activity"/>
    <property type="evidence" value="ECO:0007669"/>
    <property type="project" value="TreeGrafter"/>
</dbReference>
<dbReference type="HOGENOM" id="CLU_101390_0_0_6"/>
<dbReference type="Gene3D" id="1.10.3210.10">
    <property type="entry name" value="Hypothetical protein af1432"/>
    <property type="match status" value="1"/>
</dbReference>
<dbReference type="RefSeq" id="WP_011396441.1">
    <property type="nucleotide sequence ID" value="NC_007645.1"/>
</dbReference>
<evidence type="ECO:0000313" key="2">
    <source>
        <dbReference type="EMBL" id="ABC29372.1"/>
    </source>
</evidence>
<dbReference type="PANTHER" id="PTHR46246">
    <property type="entry name" value="GUANOSINE-3',5'-BIS(DIPHOSPHATE) 3'-PYROPHOSPHOHYDROLASE MESH1"/>
    <property type="match status" value="1"/>
</dbReference>
<name>Q2SJ02_HAHCH</name>